<evidence type="ECO:0000256" key="5">
    <source>
        <dbReference type="ARBA" id="ARBA00022912"/>
    </source>
</evidence>
<gene>
    <name evidence="10" type="primary">stp</name>
    <name evidence="10" type="ORF">U729_2840</name>
</gene>
<dbReference type="KEGG" id="cbv:U729_2840"/>
<keyword evidence="6" id="KW-0464">Manganese</keyword>
<feature type="domain" description="PPM-type phosphatase" evidence="9">
    <location>
        <begin position="3"/>
        <end position="238"/>
    </location>
</feature>
<accession>A0A0A7FZY4</accession>
<evidence type="ECO:0000256" key="1">
    <source>
        <dbReference type="ARBA" id="ARBA00001936"/>
    </source>
</evidence>
<proteinExistence type="predicted"/>
<dbReference type="FunFam" id="3.60.40.10:FF:000002">
    <property type="entry name" value="Serine/threonine phosphatase stp"/>
    <property type="match status" value="1"/>
</dbReference>
<dbReference type="PROSITE" id="PS51746">
    <property type="entry name" value="PPM_2"/>
    <property type="match status" value="1"/>
</dbReference>
<organism evidence="10 11">
    <name type="scientific">Clostridium baratii str. Sullivan</name>
    <dbReference type="NCBI Taxonomy" id="1415775"/>
    <lineage>
        <taxon>Bacteria</taxon>
        <taxon>Bacillati</taxon>
        <taxon>Bacillota</taxon>
        <taxon>Clostridia</taxon>
        <taxon>Eubacteriales</taxon>
        <taxon>Clostridiaceae</taxon>
        <taxon>Clostridium</taxon>
    </lineage>
</organism>
<evidence type="ECO:0000256" key="2">
    <source>
        <dbReference type="ARBA" id="ARBA00013081"/>
    </source>
</evidence>
<dbReference type="PANTHER" id="PTHR13832">
    <property type="entry name" value="PROTEIN PHOSPHATASE 2C"/>
    <property type="match status" value="1"/>
</dbReference>
<dbReference type="Gene3D" id="3.60.40.10">
    <property type="entry name" value="PPM-type phosphatase domain"/>
    <property type="match status" value="1"/>
</dbReference>
<keyword evidence="4 10" id="KW-0378">Hydrolase</keyword>
<evidence type="ECO:0000256" key="7">
    <source>
        <dbReference type="ARBA" id="ARBA00047761"/>
    </source>
</evidence>
<dbReference type="Pfam" id="PF13672">
    <property type="entry name" value="PP2C_2"/>
    <property type="match status" value="1"/>
</dbReference>
<evidence type="ECO:0000256" key="3">
    <source>
        <dbReference type="ARBA" id="ARBA00022723"/>
    </source>
</evidence>
<dbReference type="NCBIfam" id="NF033484">
    <property type="entry name" value="Stp1_PP2C_phos"/>
    <property type="match status" value="1"/>
</dbReference>
<dbReference type="STRING" id="1561.NPD11_187"/>
<dbReference type="EC" id="3.1.3.16" evidence="2"/>
<dbReference type="CDD" id="cd00143">
    <property type="entry name" value="PP2Cc"/>
    <property type="match status" value="1"/>
</dbReference>
<dbReference type="InterPro" id="IPR001932">
    <property type="entry name" value="PPM-type_phosphatase-like_dom"/>
</dbReference>
<dbReference type="eggNOG" id="COG0631">
    <property type="taxonomic scope" value="Bacteria"/>
</dbReference>
<dbReference type="AlphaFoldDB" id="A0A0A7FZY4"/>
<keyword evidence="11" id="KW-1185">Reference proteome</keyword>
<comment type="catalytic activity">
    <reaction evidence="8">
        <text>O-phospho-L-threonyl-[protein] + H2O = L-threonyl-[protein] + phosphate</text>
        <dbReference type="Rhea" id="RHEA:47004"/>
        <dbReference type="Rhea" id="RHEA-COMP:11060"/>
        <dbReference type="Rhea" id="RHEA-COMP:11605"/>
        <dbReference type="ChEBI" id="CHEBI:15377"/>
        <dbReference type="ChEBI" id="CHEBI:30013"/>
        <dbReference type="ChEBI" id="CHEBI:43474"/>
        <dbReference type="ChEBI" id="CHEBI:61977"/>
        <dbReference type="EC" id="3.1.3.16"/>
    </reaction>
</comment>
<evidence type="ECO:0000256" key="6">
    <source>
        <dbReference type="ARBA" id="ARBA00023211"/>
    </source>
</evidence>
<name>A0A0A7FZY4_9CLOT</name>
<dbReference type="EMBL" id="CP006905">
    <property type="protein sequence ID" value="AIY84485.1"/>
    <property type="molecule type" value="Genomic_DNA"/>
</dbReference>
<dbReference type="InterPro" id="IPR036457">
    <property type="entry name" value="PPM-type-like_dom_sf"/>
</dbReference>
<evidence type="ECO:0000313" key="11">
    <source>
        <dbReference type="Proteomes" id="UP000030635"/>
    </source>
</evidence>
<dbReference type="HOGENOM" id="CLU_034545_4_1_9"/>
<comment type="catalytic activity">
    <reaction evidence="7">
        <text>O-phospho-L-seryl-[protein] + H2O = L-seryl-[protein] + phosphate</text>
        <dbReference type="Rhea" id="RHEA:20629"/>
        <dbReference type="Rhea" id="RHEA-COMP:9863"/>
        <dbReference type="Rhea" id="RHEA-COMP:11604"/>
        <dbReference type="ChEBI" id="CHEBI:15377"/>
        <dbReference type="ChEBI" id="CHEBI:29999"/>
        <dbReference type="ChEBI" id="CHEBI:43474"/>
        <dbReference type="ChEBI" id="CHEBI:83421"/>
        <dbReference type="EC" id="3.1.3.16"/>
    </reaction>
</comment>
<dbReference type="Proteomes" id="UP000030635">
    <property type="component" value="Chromosome"/>
</dbReference>
<dbReference type="InterPro" id="IPR015655">
    <property type="entry name" value="PP2C"/>
</dbReference>
<dbReference type="SMART" id="SM00331">
    <property type="entry name" value="PP2C_SIG"/>
    <property type="match status" value="1"/>
</dbReference>
<evidence type="ECO:0000256" key="8">
    <source>
        <dbReference type="ARBA" id="ARBA00048336"/>
    </source>
</evidence>
<dbReference type="SMART" id="SM00332">
    <property type="entry name" value="PP2Cc"/>
    <property type="match status" value="1"/>
</dbReference>
<evidence type="ECO:0000313" key="10">
    <source>
        <dbReference type="EMBL" id="AIY84485.1"/>
    </source>
</evidence>
<keyword evidence="3" id="KW-0479">Metal-binding</keyword>
<reference evidence="10 11" key="1">
    <citation type="journal article" date="2015" name="Infect. Genet. Evol.">
        <title>Genomic sequences of six botulinum neurotoxin-producing strains representing three clostridial species illustrate the mobility and diversity of botulinum neurotoxin genes.</title>
        <authorList>
            <person name="Smith T.J."/>
            <person name="Hill K.K."/>
            <person name="Xie G."/>
            <person name="Foley B.T."/>
            <person name="Williamson C.H."/>
            <person name="Foster J.T."/>
            <person name="Johnson S.L."/>
            <person name="Chertkov O."/>
            <person name="Teshima H."/>
            <person name="Gibbons H.S."/>
            <person name="Johnsky L.A."/>
            <person name="Karavis M.A."/>
            <person name="Smith L.A."/>
        </authorList>
    </citation>
    <scope>NUCLEOTIDE SEQUENCE [LARGE SCALE GENOMIC DNA]</scope>
    <source>
        <strain evidence="10">Sullivan</strain>
    </source>
</reference>
<comment type="cofactor">
    <cofactor evidence="1">
        <name>Mn(2+)</name>
        <dbReference type="ChEBI" id="CHEBI:29035"/>
    </cofactor>
</comment>
<sequence length="241" mass="26714">MCMVGYKSDVGVRRKFNEDNLGYFENDSYSLYIVADGMGGHNAGEVASKMAVETVTNYVNRNIEDEGENTLKKAIENVNLKIYNYSISNLDLRGMGTTITACLSYEGKIIIANVGDSSCFGIKNEKIYKLTKDHSLVQQLLDAGSISEEEAKNHPNKNIITRAVGTSEDVDVDIFTFDISDFDRYLICSDGLTNEVTLEEINDILKREKNNESACETLINEANKNGGRDNITVMLFGGEIV</sequence>
<evidence type="ECO:0000256" key="4">
    <source>
        <dbReference type="ARBA" id="ARBA00022801"/>
    </source>
</evidence>
<evidence type="ECO:0000259" key="9">
    <source>
        <dbReference type="PROSITE" id="PS51746"/>
    </source>
</evidence>
<keyword evidence="5" id="KW-0904">Protein phosphatase</keyword>
<dbReference type="GO" id="GO:0046872">
    <property type="term" value="F:metal ion binding"/>
    <property type="evidence" value="ECO:0007669"/>
    <property type="project" value="UniProtKB-KW"/>
</dbReference>
<dbReference type="GO" id="GO:0004722">
    <property type="term" value="F:protein serine/threonine phosphatase activity"/>
    <property type="evidence" value="ECO:0007669"/>
    <property type="project" value="UniProtKB-EC"/>
</dbReference>
<protein>
    <recommendedName>
        <fullName evidence="2">protein-serine/threonine phosphatase</fullName>
        <ecNumber evidence="2">3.1.3.16</ecNumber>
    </recommendedName>
</protein>
<dbReference type="PANTHER" id="PTHR13832:SF860">
    <property type="entry name" value="PROTEIN PHOSPHATASE PHPP"/>
    <property type="match status" value="1"/>
</dbReference>
<dbReference type="SUPFAM" id="SSF81606">
    <property type="entry name" value="PP2C-like"/>
    <property type="match status" value="1"/>
</dbReference>